<evidence type="ECO:0000256" key="2">
    <source>
        <dbReference type="ARBA" id="ARBA00006679"/>
    </source>
</evidence>
<comment type="similarity">
    <text evidence="2">Belongs to the DoxX family.</text>
</comment>
<evidence type="ECO:0000256" key="5">
    <source>
        <dbReference type="ARBA" id="ARBA00022989"/>
    </source>
</evidence>
<dbReference type="AlphaFoldDB" id="A0A3G8YD76"/>
<name>A0A3G8YD76_9DEIO</name>
<dbReference type="EMBL" id="CP034183">
    <property type="protein sequence ID" value="AZI42863.1"/>
    <property type="molecule type" value="Genomic_DNA"/>
</dbReference>
<keyword evidence="6" id="KW-0472">Membrane</keyword>
<sequence>MSILNFVGRAALASIFVQGGLSALQHPQQRAKLVERAGLPEPELLTQINGGIMAASGVLMALGIMPRTSALALLSSMVPTTVIGHPFWQMEGAERQGQMLHFAKNVAMMGGLLLVVADRGK</sequence>
<protein>
    <submittedName>
        <fullName evidence="7">DoxX family protein</fullName>
    </submittedName>
</protein>
<evidence type="ECO:0000256" key="1">
    <source>
        <dbReference type="ARBA" id="ARBA00004651"/>
    </source>
</evidence>
<evidence type="ECO:0000256" key="6">
    <source>
        <dbReference type="ARBA" id="ARBA00023136"/>
    </source>
</evidence>
<keyword evidence="5" id="KW-1133">Transmembrane helix</keyword>
<dbReference type="Proteomes" id="UP000276417">
    <property type="component" value="Chromosome 1"/>
</dbReference>
<keyword evidence="3" id="KW-1003">Cell membrane</keyword>
<dbReference type="RefSeq" id="WP_124870272.1">
    <property type="nucleotide sequence ID" value="NZ_CP034183.1"/>
</dbReference>
<dbReference type="Pfam" id="PF07681">
    <property type="entry name" value="DoxX"/>
    <property type="match status" value="1"/>
</dbReference>
<gene>
    <name evidence="7" type="ORF">EHF33_08955</name>
</gene>
<evidence type="ECO:0000256" key="4">
    <source>
        <dbReference type="ARBA" id="ARBA00022692"/>
    </source>
</evidence>
<keyword evidence="8" id="KW-1185">Reference proteome</keyword>
<dbReference type="InterPro" id="IPR051907">
    <property type="entry name" value="DoxX-like_oxidoreductase"/>
</dbReference>
<evidence type="ECO:0000313" key="8">
    <source>
        <dbReference type="Proteomes" id="UP000276417"/>
    </source>
</evidence>
<evidence type="ECO:0000256" key="3">
    <source>
        <dbReference type="ARBA" id="ARBA00022475"/>
    </source>
</evidence>
<dbReference type="InterPro" id="IPR032808">
    <property type="entry name" value="DoxX"/>
</dbReference>
<dbReference type="PANTHER" id="PTHR33452:SF1">
    <property type="entry name" value="INNER MEMBRANE PROTEIN YPHA-RELATED"/>
    <property type="match status" value="1"/>
</dbReference>
<keyword evidence="4" id="KW-0812">Transmembrane</keyword>
<comment type="subcellular location">
    <subcellularLocation>
        <location evidence="1">Cell membrane</location>
        <topology evidence="1">Multi-pass membrane protein</topology>
    </subcellularLocation>
</comment>
<accession>A0A3G8YD76</accession>
<proteinExistence type="inferred from homology"/>
<reference evidence="7 8" key="1">
    <citation type="submission" date="2018-11" db="EMBL/GenBank/DDBJ databases">
        <title>Deinococcus shelandsis sp. nov., isolated from South Shetland Islands soil of Antarctica.</title>
        <authorList>
            <person name="Tian J."/>
        </authorList>
    </citation>
    <scope>NUCLEOTIDE SEQUENCE [LARGE SCALE GENOMIC DNA]</scope>
    <source>
        <strain evidence="7 8">S14-83T</strain>
    </source>
</reference>
<dbReference type="OrthoDB" id="329282at2"/>
<dbReference type="PANTHER" id="PTHR33452">
    <property type="entry name" value="OXIDOREDUCTASE CATD-RELATED"/>
    <property type="match status" value="1"/>
</dbReference>
<dbReference type="GO" id="GO:0005886">
    <property type="term" value="C:plasma membrane"/>
    <property type="evidence" value="ECO:0007669"/>
    <property type="project" value="UniProtKB-SubCell"/>
</dbReference>
<dbReference type="KEGG" id="dph:EHF33_08955"/>
<organism evidence="7 8">
    <name type="scientific">Deinococcus psychrotolerans</name>
    <dbReference type="NCBI Taxonomy" id="2489213"/>
    <lineage>
        <taxon>Bacteria</taxon>
        <taxon>Thermotogati</taxon>
        <taxon>Deinococcota</taxon>
        <taxon>Deinococci</taxon>
        <taxon>Deinococcales</taxon>
        <taxon>Deinococcaceae</taxon>
        <taxon>Deinococcus</taxon>
    </lineage>
</organism>
<evidence type="ECO:0000313" key="7">
    <source>
        <dbReference type="EMBL" id="AZI42863.1"/>
    </source>
</evidence>